<organism evidence="1 2">
    <name type="scientific">Sphingomonas telluris</name>
    <dbReference type="NCBI Taxonomy" id="2907998"/>
    <lineage>
        <taxon>Bacteria</taxon>
        <taxon>Pseudomonadati</taxon>
        <taxon>Pseudomonadota</taxon>
        <taxon>Alphaproteobacteria</taxon>
        <taxon>Sphingomonadales</taxon>
        <taxon>Sphingomonadaceae</taxon>
        <taxon>Sphingomonas</taxon>
    </lineage>
</organism>
<sequence length="161" mass="18240">MSKKRKGFLFRFPLIAKEKNGTITITPDSQGSCYKHWDSSTNTLSFSKDDFRFMSPDDHHYVEFTLEDRTSKKLRFPVNPKHAMWVINGQNCPTATDTCVYDTVEPLAVFDGDTLLAVNLNRVKGKQLGFALNFVKDGDDDTDPANYIPWDPIINNRDGGS</sequence>
<keyword evidence="2" id="KW-1185">Reference proteome</keyword>
<evidence type="ECO:0000313" key="1">
    <source>
        <dbReference type="EMBL" id="MCH8617013.1"/>
    </source>
</evidence>
<name>A0ABS9VQN5_9SPHN</name>
<dbReference type="Proteomes" id="UP001203058">
    <property type="component" value="Unassembled WGS sequence"/>
</dbReference>
<evidence type="ECO:0000313" key="2">
    <source>
        <dbReference type="Proteomes" id="UP001203058"/>
    </source>
</evidence>
<gene>
    <name evidence="1" type="ORF">LZ016_13005</name>
</gene>
<proteinExistence type="predicted"/>
<accession>A0ABS9VQN5</accession>
<comment type="caution">
    <text evidence="1">The sequence shown here is derived from an EMBL/GenBank/DDBJ whole genome shotgun (WGS) entry which is preliminary data.</text>
</comment>
<reference evidence="1 2" key="1">
    <citation type="submission" date="2022-03" db="EMBL/GenBank/DDBJ databases">
        <authorList>
            <person name="Jo J.-H."/>
            <person name="Im W.-T."/>
        </authorList>
    </citation>
    <scope>NUCLEOTIDE SEQUENCE [LARGE SCALE GENOMIC DNA]</scope>
    <source>
        <strain evidence="1 2">SM33</strain>
    </source>
</reference>
<protein>
    <submittedName>
        <fullName evidence="1">Uncharacterized protein</fullName>
    </submittedName>
</protein>
<dbReference type="EMBL" id="JAKZHW010000002">
    <property type="protein sequence ID" value="MCH8617013.1"/>
    <property type="molecule type" value="Genomic_DNA"/>
</dbReference>
<dbReference type="RefSeq" id="WP_241447890.1">
    <property type="nucleotide sequence ID" value="NZ_JAKZHW010000002.1"/>
</dbReference>